<proteinExistence type="predicted"/>
<dbReference type="eggNOG" id="ENOG5031PNV">
    <property type="taxonomic scope" value="Bacteria"/>
</dbReference>
<protein>
    <recommendedName>
        <fullName evidence="1">SnoaL-like domain-containing protein</fullName>
    </recommendedName>
</protein>
<evidence type="ECO:0000313" key="3">
    <source>
        <dbReference type="Proteomes" id="UP000016570"/>
    </source>
</evidence>
<evidence type="ECO:0000313" key="2">
    <source>
        <dbReference type="EMBL" id="GAD66954.1"/>
    </source>
</evidence>
<name>U3BAY6_VIBPR</name>
<dbReference type="RefSeq" id="WP_021704932.1">
    <property type="nucleotide sequence ID" value="NZ_BATJ01000005.1"/>
</dbReference>
<dbReference type="SUPFAM" id="SSF54427">
    <property type="entry name" value="NTF2-like"/>
    <property type="match status" value="1"/>
</dbReference>
<sequence length="91" mass="10090">MSVFDPSGNISVIGTGEDELFSGAPGVRELFQRNFSEATASKFEWGWYDIVISSGCVVVSQCLTIYLNTEGGEISVPVRWTVVLKKVERWL</sequence>
<evidence type="ECO:0000259" key="1">
    <source>
        <dbReference type="Pfam" id="PF13474"/>
    </source>
</evidence>
<accession>U3BAY6</accession>
<comment type="caution">
    <text evidence="2">The sequence shown here is derived from an EMBL/GenBank/DDBJ whole genome shotgun (WGS) entry which is preliminary data.</text>
</comment>
<dbReference type="InterPro" id="IPR032710">
    <property type="entry name" value="NTF2-like_dom_sf"/>
</dbReference>
<gene>
    <name evidence="2" type="ORF">VPR01S_05_02490</name>
</gene>
<dbReference type="Pfam" id="PF13474">
    <property type="entry name" value="SnoaL_3"/>
    <property type="match status" value="1"/>
</dbReference>
<keyword evidence="3" id="KW-1185">Reference proteome</keyword>
<dbReference type="Gene3D" id="3.10.450.50">
    <property type="match status" value="1"/>
</dbReference>
<dbReference type="AlphaFoldDB" id="U3BAY6"/>
<dbReference type="Proteomes" id="UP000016570">
    <property type="component" value="Unassembled WGS sequence"/>
</dbReference>
<feature type="domain" description="SnoaL-like" evidence="1">
    <location>
        <begin position="9"/>
        <end position="87"/>
    </location>
</feature>
<dbReference type="EMBL" id="BATJ01000005">
    <property type="protein sequence ID" value="GAD66954.1"/>
    <property type="molecule type" value="Genomic_DNA"/>
</dbReference>
<dbReference type="InterPro" id="IPR037401">
    <property type="entry name" value="SnoaL-like"/>
</dbReference>
<reference evidence="2 3" key="1">
    <citation type="submission" date="2013-09" db="EMBL/GenBank/DDBJ databases">
        <title>Whole genome shotgun sequence of Vibrio proteolyticus NBRC 13287.</title>
        <authorList>
            <person name="Isaki S."/>
            <person name="Hosoyama A."/>
            <person name="Numata M."/>
            <person name="Hashimoto M."/>
            <person name="Hosoyama Y."/>
            <person name="Tsuchikane K."/>
            <person name="Noguchi M."/>
            <person name="Hirakata S."/>
            <person name="Ichikawa N."/>
            <person name="Ohji S."/>
            <person name="Yamazoe A."/>
            <person name="Fujita N."/>
        </authorList>
    </citation>
    <scope>NUCLEOTIDE SEQUENCE [LARGE SCALE GENOMIC DNA]</scope>
    <source>
        <strain evidence="2 3">NBRC 13287</strain>
    </source>
</reference>
<organism evidence="2 3">
    <name type="scientific">Vibrio proteolyticus NBRC 13287</name>
    <dbReference type="NCBI Taxonomy" id="1219065"/>
    <lineage>
        <taxon>Bacteria</taxon>
        <taxon>Pseudomonadati</taxon>
        <taxon>Pseudomonadota</taxon>
        <taxon>Gammaproteobacteria</taxon>
        <taxon>Vibrionales</taxon>
        <taxon>Vibrionaceae</taxon>
        <taxon>Vibrio</taxon>
    </lineage>
</organism>